<dbReference type="STRING" id="45067.Llan_0264"/>
<feature type="transmembrane region" description="Helical" evidence="1">
    <location>
        <begin position="184"/>
        <end position="206"/>
    </location>
</feature>
<protein>
    <submittedName>
        <fullName evidence="2">Inner membrane protein YdcO</fullName>
    </submittedName>
</protein>
<comment type="caution">
    <text evidence="2">The sequence shown here is derived from an EMBL/GenBank/DDBJ whole genome shotgun (WGS) entry which is preliminary data.</text>
</comment>
<feature type="transmembrane region" description="Helical" evidence="1">
    <location>
        <begin position="152"/>
        <end position="178"/>
    </location>
</feature>
<keyword evidence="1" id="KW-0812">Transmembrane</keyword>
<keyword evidence="1" id="KW-1133">Transmembrane helix</keyword>
<feature type="transmembrane region" description="Helical" evidence="1">
    <location>
        <begin position="262"/>
        <end position="289"/>
    </location>
</feature>
<keyword evidence="3" id="KW-1185">Reference proteome</keyword>
<evidence type="ECO:0000313" key="2">
    <source>
        <dbReference type="EMBL" id="KTD24959.1"/>
    </source>
</evidence>
<keyword evidence="1" id="KW-0472">Membrane</keyword>
<dbReference type="PATRIC" id="fig|45067.4.peg.277"/>
<dbReference type="GO" id="GO:0005886">
    <property type="term" value="C:plasma membrane"/>
    <property type="evidence" value="ECO:0007669"/>
    <property type="project" value="TreeGrafter"/>
</dbReference>
<reference evidence="2 3" key="1">
    <citation type="submission" date="2015-11" db="EMBL/GenBank/DDBJ databases">
        <title>Genomic analysis of 38 Legionella species identifies large and diverse effector repertoires.</title>
        <authorList>
            <person name="Burstein D."/>
            <person name="Amaro F."/>
            <person name="Zusman T."/>
            <person name="Lifshitz Z."/>
            <person name="Cohen O."/>
            <person name="Gilbert J.A."/>
            <person name="Pupko T."/>
            <person name="Shuman H.A."/>
            <person name="Segal G."/>
        </authorList>
    </citation>
    <scope>NUCLEOTIDE SEQUENCE [LARGE SCALE GENOMIC DNA]</scope>
    <source>
        <strain evidence="2 3">ATCC 49751</strain>
    </source>
</reference>
<dbReference type="PANTHER" id="PTHR30199:SF0">
    <property type="entry name" value="INNER MEMBRANE PROTEIN YDCO"/>
    <property type="match status" value="1"/>
</dbReference>
<dbReference type="NCBIfam" id="TIGR00843">
    <property type="entry name" value="benE"/>
    <property type="match status" value="1"/>
</dbReference>
<sequence length="418" mass="44883">MKMRKYLIQFLINTISIGLRMLRYFSFSNMAAGFIAVMVGFTSSAVLVFQAATTAGATPAEISSWLFALGMSMAATCIGLSLYYRMPILTGWSTPGAALLVTSLSGVSMPEATGVFIFASFLTILTGLTGAFEKAITHIPRSLTSAMLAGILIHFGMNVFVAMQAQFILISSMLITYLLGKRLFPRYVIIVVLLVGISVAEIKGLFHLDHVHFALATPIFTAPVFKLSTLISVGIPLFFVTLSSQNIPGIAVLHASGFHPPISPVISFTGFINFIFAPLGSYSISLAALTGAICTSREADINPKSRYKSTIFAGLCWFFIGIFGATIVTLFFAFPRELIFAIAGLALLSTIGNSLKVALDDENQRDAALITFLVCASGISFMGIGAAFWGLIAGILTFMFQWKKPALQNQSTLSSSRA</sequence>
<evidence type="ECO:0000256" key="1">
    <source>
        <dbReference type="SAM" id="Phobius"/>
    </source>
</evidence>
<dbReference type="GO" id="GO:0042925">
    <property type="term" value="F:benzoate transmembrane transporter activity"/>
    <property type="evidence" value="ECO:0007669"/>
    <property type="project" value="InterPro"/>
</dbReference>
<dbReference type="PANTHER" id="PTHR30199">
    <property type="entry name" value="MFS FAMILY TRANSPORTER, PREDICTED SUBSTRATE BENZOATE"/>
    <property type="match status" value="1"/>
</dbReference>
<dbReference type="eggNOG" id="COG3135">
    <property type="taxonomic scope" value="Bacteria"/>
</dbReference>
<dbReference type="EMBL" id="LNYI01000006">
    <property type="protein sequence ID" value="KTD24959.1"/>
    <property type="molecule type" value="Genomic_DNA"/>
</dbReference>
<gene>
    <name evidence="2" type="primary">ydcO_1</name>
    <name evidence="2" type="ORF">Llan_0264</name>
</gene>
<evidence type="ECO:0000313" key="3">
    <source>
        <dbReference type="Proteomes" id="UP000054869"/>
    </source>
</evidence>
<feature type="transmembrane region" description="Helical" evidence="1">
    <location>
        <begin position="338"/>
        <end position="355"/>
    </location>
</feature>
<feature type="transmembrane region" description="Helical" evidence="1">
    <location>
        <begin position="64"/>
        <end position="84"/>
    </location>
</feature>
<feature type="transmembrane region" description="Helical" evidence="1">
    <location>
        <begin position="112"/>
        <end position="132"/>
    </location>
</feature>
<dbReference type="Proteomes" id="UP000054869">
    <property type="component" value="Unassembled WGS sequence"/>
</dbReference>
<organism evidence="2 3">
    <name type="scientific">Legionella lansingensis</name>
    <dbReference type="NCBI Taxonomy" id="45067"/>
    <lineage>
        <taxon>Bacteria</taxon>
        <taxon>Pseudomonadati</taxon>
        <taxon>Pseudomonadota</taxon>
        <taxon>Gammaproteobacteria</taxon>
        <taxon>Legionellales</taxon>
        <taxon>Legionellaceae</taxon>
        <taxon>Legionella</taxon>
    </lineage>
</organism>
<feature type="transmembrane region" description="Helical" evidence="1">
    <location>
        <begin position="31"/>
        <end position="52"/>
    </location>
</feature>
<dbReference type="AlphaFoldDB" id="A0A0W0VY25"/>
<name>A0A0W0VY25_9GAMM</name>
<feature type="transmembrane region" description="Helical" evidence="1">
    <location>
        <begin position="310"/>
        <end position="332"/>
    </location>
</feature>
<accession>A0A0W0VY25</accession>
<feature type="transmembrane region" description="Helical" evidence="1">
    <location>
        <begin position="213"/>
        <end position="242"/>
    </location>
</feature>
<dbReference type="InterPro" id="IPR004711">
    <property type="entry name" value="Benzoate_Transporter"/>
</dbReference>
<feature type="transmembrane region" description="Helical" evidence="1">
    <location>
        <begin position="367"/>
        <end position="400"/>
    </location>
</feature>
<dbReference type="Pfam" id="PF03594">
    <property type="entry name" value="BenE"/>
    <property type="match status" value="1"/>
</dbReference>
<proteinExistence type="predicted"/>